<accession>A0ABR6S7B7</accession>
<feature type="domain" description="GmrSD restriction endonucleases C-terminal" evidence="2">
    <location>
        <begin position="401"/>
        <end position="535"/>
    </location>
</feature>
<dbReference type="RefSeq" id="WP_011318543.1">
    <property type="nucleotide sequence ID" value="NZ_JACKZP010000026.1"/>
</dbReference>
<name>A0ABR6S7B7_ANAVA</name>
<dbReference type="InterPro" id="IPR011089">
    <property type="entry name" value="GmrSD_C"/>
</dbReference>
<dbReference type="Pfam" id="PF03235">
    <property type="entry name" value="GmrSD_N"/>
    <property type="match status" value="1"/>
</dbReference>
<dbReference type="InterPro" id="IPR004919">
    <property type="entry name" value="GmrSD_N"/>
</dbReference>
<feature type="domain" description="GmrSD restriction endonucleases N-terminal" evidence="1">
    <location>
        <begin position="9"/>
        <end position="218"/>
    </location>
</feature>
<dbReference type="PANTHER" id="PTHR35149">
    <property type="entry name" value="SLL5132 PROTEIN"/>
    <property type="match status" value="1"/>
</dbReference>
<proteinExistence type="predicted"/>
<sequence length="659" mass="77646">MKASETKLQQIIEGAKQYLVPLFQRPYSWDKVQWEALWSDIVELYTMDAPHPHFMGSIVTMPTQAVPEGVSKFLLIDGQQRLTTIFIILSALRDRAKELELKLAEEINQTLLVNPFKEGSDYYKLELTRLKSDREAFHHIINSESHISSGISQCYLFFQKKIIHSGLELQRIKKVICSKLSLVSIVLDLDDNPYLVFESLNAKGMPLTQADLIRNYLFMRIDISNQESVYTDYWKPMQEILKNNLTDFIRHYLNKSGFDVKQSEIYFATKERISKSDSLSYLKDLYIFAEYYARLLEPQRELNENIRKHLYRLNRLDIATVYPFLLNCYDDWVQSKITEEEFISILKIIENFLIRRFICNVQTRGLNRIFALLYSEVSKRSSLASDDFIKRLKLSLQSRNYPKDAEFKARLIDVKLYGGNRSEKTKLILESIEESFKHKEKVSFDELSIEHIMPQTLNEWWQKSLGEDWAITHELYLHSLGNLTLTAYNPELSNNDFLYKKTHYKNSHLELNKYFHHKEFWRREDIEARAEYLAERALQIWDYFGEEEVNPSESSILTGTTPKLLHIFGQEYSVKSWRDVLETTLNTLSDLEPEKFKEIMQQFPRFIGIDEKDFRSTRKLKNGVFIEVNLSAKDIGAFCRKAIETTELSSEEWYVETVT</sequence>
<evidence type="ECO:0000313" key="3">
    <source>
        <dbReference type="EMBL" id="MBC1302096.1"/>
    </source>
</evidence>
<dbReference type="EMBL" id="JACKZP010000026">
    <property type="protein sequence ID" value="MBC1302096.1"/>
    <property type="molecule type" value="Genomic_DNA"/>
</dbReference>
<gene>
    <name evidence="3" type="ORF">GNE12_09225</name>
</gene>
<evidence type="ECO:0000259" key="1">
    <source>
        <dbReference type="Pfam" id="PF03235"/>
    </source>
</evidence>
<comment type="caution">
    <text evidence="3">The sequence shown here is derived from an EMBL/GenBank/DDBJ whole genome shotgun (WGS) entry which is preliminary data.</text>
</comment>
<keyword evidence="4" id="KW-1185">Reference proteome</keyword>
<organism evidence="3 4">
    <name type="scientific">Trichormus variabilis N2B</name>
    <dbReference type="NCBI Taxonomy" id="2681315"/>
    <lineage>
        <taxon>Bacteria</taxon>
        <taxon>Bacillati</taxon>
        <taxon>Cyanobacteriota</taxon>
        <taxon>Cyanophyceae</taxon>
        <taxon>Nostocales</taxon>
        <taxon>Nostocaceae</taxon>
        <taxon>Trichormus</taxon>
    </lineage>
</organism>
<protein>
    <submittedName>
        <fullName evidence="3">DUF262 domain-containing protein</fullName>
    </submittedName>
</protein>
<evidence type="ECO:0000259" key="2">
    <source>
        <dbReference type="Pfam" id="PF07510"/>
    </source>
</evidence>
<reference evidence="3 4" key="1">
    <citation type="submission" date="2019-11" db="EMBL/GenBank/DDBJ databases">
        <title>Comparison of genomes from free-living endosymbiotic cyanobacteria isolated from Azolla.</title>
        <authorList>
            <person name="Thiel T."/>
            <person name="Pratte B."/>
        </authorList>
    </citation>
    <scope>NUCLEOTIDE SEQUENCE [LARGE SCALE GENOMIC DNA]</scope>
    <source>
        <strain evidence="3 4">N2B</strain>
    </source>
</reference>
<dbReference type="Proteomes" id="UP000570851">
    <property type="component" value="Unassembled WGS sequence"/>
</dbReference>
<dbReference type="Pfam" id="PF07510">
    <property type="entry name" value="GmrSD_C"/>
    <property type="match status" value="1"/>
</dbReference>
<dbReference type="GeneID" id="58724412"/>
<evidence type="ECO:0000313" key="4">
    <source>
        <dbReference type="Proteomes" id="UP000570851"/>
    </source>
</evidence>
<dbReference type="PANTHER" id="PTHR35149:SF2">
    <property type="entry name" value="DUF262 DOMAIN-CONTAINING PROTEIN"/>
    <property type="match status" value="1"/>
</dbReference>